<comment type="similarity">
    <text evidence="2">Belongs to the isocitrate and isopropylmalate dehydrogenases family.</text>
</comment>
<dbReference type="SMART" id="SM01329">
    <property type="entry name" value="Iso_dh"/>
    <property type="match status" value="1"/>
</dbReference>
<reference evidence="15" key="1">
    <citation type="journal article" date="2016" name="Genome Announc.">
        <title>Draft genome sequence of Aspergillus niger strain An76.</title>
        <authorList>
            <person name="Gong W."/>
            <person name="Cheng Z."/>
            <person name="Zhang H."/>
            <person name="Liu L."/>
            <person name="Gao P."/>
            <person name="Wang L."/>
        </authorList>
    </citation>
    <scope>NUCLEOTIDE SEQUENCE [LARGE SCALE GENOMIC DNA]</scope>
    <source>
        <strain evidence="15">An76</strain>
    </source>
</reference>
<dbReference type="VEuPathDB" id="FungiDB:ASPNIDRAFT2_1119867"/>
<dbReference type="EC" id="1.1.1.87" evidence="12"/>
<proteinExistence type="inferred from homology"/>
<dbReference type="Proteomes" id="UP000068243">
    <property type="component" value="Unassembled WGS sequence"/>
</dbReference>
<dbReference type="OrthoDB" id="94039at2759"/>
<evidence type="ECO:0000256" key="5">
    <source>
        <dbReference type="ARBA" id="ARBA00022723"/>
    </source>
</evidence>
<dbReference type="GO" id="GO:0004449">
    <property type="term" value="F:isocitrate dehydrogenase (NAD+) activity"/>
    <property type="evidence" value="ECO:0007669"/>
    <property type="project" value="TreeGrafter"/>
</dbReference>
<dbReference type="Gene3D" id="3.40.50.1820">
    <property type="entry name" value="alpha/beta hydrolase"/>
    <property type="match status" value="1"/>
</dbReference>
<keyword evidence="7" id="KW-0560">Oxidoreductase</keyword>
<evidence type="ECO:0000256" key="11">
    <source>
        <dbReference type="ARBA" id="ARBA00060720"/>
    </source>
</evidence>
<dbReference type="VEuPathDB" id="FungiDB:ASPNIDRAFT2_1095183"/>
<dbReference type="EMBL" id="BCMY01000005">
    <property type="protein sequence ID" value="GAQ40824.1"/>
    <property type="molecule type" value="Genomic_DNA"/>
</dbReference>
<keyword evidence="3" id="KW-0597">Phosphoprotein</keyword>
<dbReference type="AlphaFoldDB" id="A0A100IGJ0"/>
<dbReference type="VEuPathDB" id="FungiDB:ATCC64974_30700"/>
<dbReference type="FunFam" id="3.40.718.10:FF:000012">
    <property type="entry name" value="Homoisocitrate dehydrogenase, mitochondrial"/>
    <property type="match status" value="1"/>
</dbReference>
<keyword evidence="9" id="KW-0457">Lysine biosynthesis</keyword>
<gene>
    <name evidence="14" type="ORF">ABL_03832</name>
</gene>
<dbReference type="InterPro" id="IPR019818">
    <property type="entry name" value="IsoCit/isopropylmalate_DH_CS"/>
</dbReference>
<dbReference type="GO" id="GO:0000287">
    <property type="term" value="F:magnesium ion binding"/>
    <property type="evidence" value="ECO:0007669"/>
    <property type="project" value="InterPro"/>
</dbReference>
<feature type="domain" description="Isopropylmalate dehydrogenase-like" evidence="13">
    <location>
        <begin position="429"/>
        <end position="775"/>
    </location>
</feature>
<keyword evidence="5" id="KW-0479">Metal-binding</keyword>
<dbReference type="SUPFAM" id="SSF53659">
    <property type="entry name" value="Isocitrate/Isopropylmalate dehydrogenase-like"/>
    <property type="match status" value="1"/>
</dbReference>
<sequence length="779" mass="85505">MSTSHFRVIEHTIQCPSLREYHHGVKSGQNLQLAIKQYVPLNNPHPAPDDITIIAGHANGIPKECYEPLWDDLLATSKVRIKTIWFADCANQGASGVLNEDKLGDDPNWFDHSRDLLSMVTHFQDQIQPPIVGVAHSFSCSSFVHLSLIHPRLFHTLIFLDPMIQFESPSKPGGRSPALWASTRPDLWPSQSEAEKHIRSSPFWRRWDSRAVAKYIEHGLRPVPTALYPLDPPSSNGETSNPKVTPNSVTLTTTKAQEAWTYLRFNITPYEGDTNKDMSSNSAERFLSPDLATSAKEGTNNHPSYVTTCPWTSLAFEFLPYVRPSVLFVWGEKSHINTPGARRDDKLLRVGTGLGGSGGVRAGMARDEVVKGASHTVSLEEVGETARVVSDWLVEQEKRYMEEKKFWEEYDSQKSERGGLALSEKWMECLIPGDGIGREVIPAGRKVLESLPSSLNLKFSFVDLDAGFDTFKRTGSALPDKTVEILKKECDGALFGAVSSPSTKVAGYSSPIVALRKKLDLYANVRPVKTTAGSTDGKPIDLVIVRENTEDLYVKEEQTKETPNGKVAEAIKRISENASSRISTIAGEIALRRQKIRSVAGIAGLRTEPMVTITHKSNVLSQTDGLFRETARKALSADRFSSVQVEEQIVDSMVYKLFRQPEYYDVIVAPNLYGDILSDGAAALVGSLGLVPSANVGDGFAIGEPCHGSAPDIEGKGIANPIATLRSVALMLEFLGEETAAAKIYTAVDANLDEAKFLSPDMGGKATTQEVLDDVLKRL</sequence>
<evidence type="ECO:0000256" key="7">
    <source>
        <dbReference type="ARBA" id="ARBA00023002"/>
    </source>
</evidence>
<comment type="cofactor">
    <cofactor evidence="1">
        <name>Mg(2+)</name>
        <dbReference type="ChEBI" id="CHEBI:18420"/>
    </cofactor>
</comment>
<dbReference type="GO" id="GO:0009085">
    <property type="term" value="P:lysine biosynthetic process"/>
    <property type="evidence" value="ECO:0007669"/>
    <property type="project" value="UniProtKB-KW"/>
</dbReference>
<organism evidence="14 15">
    <name type="scientific">Aspergillus niger</name>
    <dbReference type="NCBI Taxonomy" id="5061"/>
    <lineage>
        <taxon>Eukaryota</taxon>
        <taxon>Fungi</taxon>
        <taxon>Dikarya</taxon>
        <taxon>Ascomycota</taxon>
        <taxon>Pezizomycotina</taxon>
        <taxon>Eurotiomycetes</taxon>
        <taxon>Eurotiomycetidae</taxon>
        <taxon>Eurotiales</taxon>
        <taxon>Aspergillaceae</taxon>
        <taxon>Aspergillus</taxon>
        <taxon>Aspergillus subgen. Circumdati</taxon>
    </lineage>
</organism>
<dbReference type="PROSITE" id="PS00470">
    <property type="entry name" value="IDH_IMDH"/>
    <property type="match status" value="1"/>
</dbReference>
<accession>A0A100IGJ0</accession>
<dbReference type="VEuPathDB" id="FungiDB:ATCC64974_93140"/>
<evidence type="ECO:0000256" key="12">
    <source>
        <dbReference type="ARBA" id="ARBA00066666"/>
    </source>
</evidence>
<dbReference type="SUPFAM" id="SSF53474">
    <property type="entry name" value="alpha/beta-Hydrolases"/>
    <property type="match status" value="1"/>
</dbReference>
<dbReference type="GO" id="GO:0006102">
    <property type="term" value="P:isocitrate metabolic process"/>
    <property type="evidence" value="ECO:0007669"/>
    <property type="project" value="TreeGrafter"/>
</dbReference>
<dbReference type="PANTHER" id="PTHR11835">
    <property type="entry name" value="DECARBOXYLATING DEHYDROGENASES-ISOCITRATE, ISOPROPYLMALATE, TARTRATE"/>
    <property type="match status" value="1"/>
</dbReference>
<dbReference type="Pfam" id="PF00180">
    <property type="entry name" value="Iso_dh"/>
    <property type="match status" value="1"/>
</dbReference>
<dbReference type="InterPro" id="IPR029058">
    <property type="entry name" value="AB_hydrolase_fold"/>
</dbReference>
<evidence type="ECO:0000256" key="2">
    <source>
        <dbReference type="ARBA" id="ARBA00007769"/>
    </source>
</evidence>
<dbReference type="Gene3D" id="3.40.718.10">
    <property type="entry name" value="Isopropylmalate Dehydrogenase"/>
    <property type="match status" value="1"/>
</dbReference>
<comment type="pathway">
    <text evidence="11">Amino-acid biosynthesis; L-lysine biosynthesis via AAA pathway; L-alpha-aminoadipate from 2-oxoglutarate: step 4/5.</text>
</comment>
<keyword evidence="8" id="KW-0520">NAD</keyword>
<evidence type="ECO:0000313" key="14">
    <source>
        <dbReference type="EMBL" id="GAQ40824.1"/>
    </source>
</evidence>
<dbReference type="VEuPathDB" id="FungiDB:An01g07625"/>
<evidence type="ECO:0000256" key="6">
    <source>
        <dbReference type="ARBA" id="ARBA00022842"/>
    </source>
</evidence>
<keyword evidence="4" id="KW-0028">Amino-acid biosynthesis</keyword>
<evidence type="ECO:0000256" key="1">
    <source>
        <dbReference type="ARBA" id="ARBA00001946"/>
    </source>
</evidence>
<protein>
    <recommendedName>
        <fullName evidence="12">homoisocitrate dehydrogenase</fullName>
        <ecNumber evidence="12">1.1.1.87</ecNumber>
    </recommendedName>
</protein>
<dbReference type="PaxDb" id="5061-CADANGAP00011704"/>
<evidence type="ECO:0000256" key="4">
    <source>
        <dbReference type="ARBA" id="ARBA00022605"/>
    </source>
</evidence>
<evidence type="ECO:0000259" key="13">
    <source>
        <dbReference type="SMART" id="SM01329"/>
    </source>
</evidence>
<evidence type="ECO:0000256" key="3">
    <source>
        <dbReference type="ARBA" id="ARBA00022553"/>
    </source>
</evidence>
<evidence type="ECO:0000256" key="8">
    <source>
        <dbReference type="ARBA" id="ARBA00023027"/>
    </source>
</evidence>
<comment type="caution">
    <text evidence="14">The sequence shown here is derived from an EMBL/GenBank/DDBJ whole genome shotgun (WGS) entry which is preliminary data.</text>
</comment>
<keyword evidence="6" id="KW-0460">Magnesium</keyword>
<evidence type="ECO:0000256" key="9">
    <source>
        <dbReference type="ARBA" id="ARBA00023154"/>
    </source>
</evidence>
<dbReference type="GO" id="GO:0047046">
    <property type="term" value="F:homoisocitrate dehydrogenase activity"/>
    <property type="evidence" value="ECO:0007669"/>
    <property type="project" value="UniProtKB-EC"/>
</dbReference>
<dbReference type="GO" id="GO:0005739">
    <property type="term" value="C:mitochondrion"/>
    <property type="evidence" value="ECO:0007669"/>
    <property type="project" value="TreeGrafter"/>
</dbReference>
<dbReference type="VEuPathDB" id="FungiDB:M747DRAFT_294081"/>
<dbReference type="GO" id="GO:0051287">
    <property type="term" value="F:NAD binding"/>
    <property type="evidence" value="ECO:0007669"/>
    <property type="project" value="InterPro"/>
</dbReference>
<evidence type="ECO:0000313" key="15">
    <source>
        <dbReference type="Proteomes" id="UP000068243"/>
    </source>
</evidence>
<dbReference type="PANTHER" id="PTHR11835:SF48">
    <property type="entry name" value="HOMOISOCITRATE DEHYDROGENASE, MITOCHONDRIAL"/>
    <property type="match status" value="1"/>
</dbReference>
<name>A0A100IGJ0_ASPNG</name>
<comment type="catalytic activity">
    <reaction evidence="10">
        <text>(2R,3S)-homoisocitrate + NAD(+) = 2-oxoadipate + CO2 + NADH</text>
        <dbReference type="Rhea" id="RHEA:11900"/>
        <dbReference type="ChEBI" id="CHEBI:15404"/>
        <dbReference type="ChEBI" id="CHEBI:16526"/>
        <dbReference type="ChEBI" id="CHEBI:57499"/>
        <dbReference type="ChEBI" id="CHEBI:57540"/>
        <dbReference type="ChEBI" id="CHEBI:57945"/>
        <dbReference type="EC" id="1.1.1.87"/>
    </reaction>
</comment>
<dbReference type="InterPro" id="IPR024084">
    <property type="entry name" value="IsoPropMal-DH-like_dom"/>
</dbReference>
<dbReference type="GO" id="GO:0006099">
    <property type="term" value="P:tricarboxylic acid cycle"/>
    <property type="evidence" value="ECO:0007669"/>
    <property type="project" value="TreeGrafter"/>
</dbReference>
<dbReference type="VEuPathDB" id="FungiDB:M747DRAFT_325533"/>
<evidence type="ECO:0000256" key="10">
    <source>
        <dbReference type="ARBA" id="ARBA00052540"/>
    </source>
</evidence>
<dbReference type="VEuPathDB" id="FungiDB:An15g02490"/>